<accession>A0ABP1AXN3</accession>
<comment type="subcellular location">
    <subcellularLocation>
        <location evidence="5">Cytoplasm</location>
        <location evidence="5">Cytoskeleton</location>
        <location evidence="5">Microtubule organizing center</location>
    </subcellularLocation>
</comment>
<sequence>MVQTYAKTEPQERVVGSLIERVTRIRASNTPFFGPKRSLLTTEALLVKDVLYMLQGFASDHFLWDTVEQRFFIKNGTHVSHLSMSSLYNLLASFMDAATNLRRVEIFVKRVAYESTGSWLKFRLRALPTLEAFANAVAMRLACLRKAALDKELEAVAGGAGTTVTLLSLLTSMSQVFAGAEFLKNVLQKAVPLPELFLAPSSSGAEIASHILSSLYEQLDESCLLQDGEEEGYRTLLLLFVGTLRPLSTSLDAWLQEGTLSDPSGELFFYANISVPIEDARFWQQGYQMCHQVSGQPIGAFSCSLNTETGLSTLLLEGDSLMQNIEGQMQRTMDQNKVGKSGEEEGLICPAFLRTLAKDVVSAGKSLQLLQHIQREKTQEEDCGYSSRASGSSTSFPPTPFSPAIHGPWKKFPSEVPIFILGFSFVGKVSQDGHQYTFQETEIFHQSDRHYMTVKNSVHVILDSSQSQTTKQPPRPAGVEMKVPNSAFGPHSSTSSGDAVARDSNVDDENGAKASFENLRSAFIARCTLEKPEDDLRQIQLNLSGYSELQPLNDAELQETIFSGEEDVTDSILDMDGDLGMHEVSHHGDSEDVRVSKGGHKHGRKPGFVGTSYSEGQGCGNLLVLHMRENMRAMERLLPYPTELPSSCERKAISEIVAPHQENQVTAQLLDWLQRAEFDATPSPAVLVQECLISSIQRRVHTVSQQLLARLMGEWRLMEELALLRAIYLVSSGDLLQQFASVLFNKLDRGEPWDDFYELNTMLQESVRSSAHGMNMPALDSLVVTVGPQPSAPRSSLSPVLGGLSPLPLQITGRSPTSGIDTLDSLRFVYKVAWPLELIIDSNAIKQYNQVMTFLMKVKRAKHALDKACRWTWKNGGGDGAHNKQRLLLQQKLMHFVNTLHQYVMDRVLYSAWVELSEGMVAARSLDEVIACHDAYLISIQRQCLIAHDKLWTLIAARVKTVLGLALDYYSIQRTLCDGVAAPAITARCQLEIERVERQFDECMVFLLRVLSFRLNVGHFPHLADLVTRINYNYYYMTEDGQILTPIPDSQGQMARRPSRRN</sequence>
<evidence type="ECO:0000313" key="10">
    <source>
        <dbReference type="Proteomes" id="UP001497522"/>
    </source>
</evidence>
<feature type="domain" description="Gamma tubulin complex component C-terminal" evidence="7">
    <location>
        <begin position="717"/>
        <end position="1036"/>
    </location>
</feature>
<dbReference type="PANTHER" id="PTHR19302:SF33">
    <property type="entry name" value="GAMMA-TUBULIN COMPLEX COMPONENT 5"/>
    <property type="match status" value="1"/>
</dbReference>
<evidence type="ECO:0000259" key="7">
    <source>
        <dbReference type="Pfam" id="PF04130"/>
    </source>
</evidence>
<keyword evidence="4 5" id="KW-0206">Cytoskeleton</keyword>
<keyword evidence="2 5" id="KW-0963">Cytoplasm</keyword>
<evidence type="ECO:0000256" key="1">
    <source>
        <dbReference type="ARBA" id="ARBA00010337"/>
    </source>
</evidence>
<evidence type="ECO:0000256" key="2">
    <source>
        <dbReference type="ARBA" id="ARBA00022490"/>
    </source>
</evidence>
<organism evidence="9 10">
    <name type="scientific">Sphagnum jensenii</name>
    <dbReference type="NCBI Taxonomy" id="128206"/>
    <lineage>
        <taxon>Eukaryota</taxon>
        <taxon>Viridiplantae</taxon>
        <taxon>Streptophyta</taxon>
        <taxon>Embryophyta</taxon>
        <taxon>Bryophyta</taxon>
        <taxon>Sphagnophytina</taxon>
        <taxon>Sphagnopsida</taxon>
        <taxon>Sphagnales</taxon>
        <taxon>Sphagnaceae</taxon>
        <taxon>Sphagnum</taxon>
    </lineage>
</organism>
<protein>
    <recommendedName>
        <fullName evidence="5">Gamma-tubulin complex component</fullName>
    </recommendedName>
</protein>
<evidence type="ECO:0000256" key="4">
    <source>
        <dbReference type="ARBA" id="ARBA00023212"/>
    </source>
</evidence>
<dbReference type="Proteomes" id="UP001497522">
    <property type="component" value="Chromosome 17"/>
</dbReference>
<comment type="similarity">
    <text evidence="1 5">Belongs to the TUBGCP family.</text>
</comment>
<gene>
    <name evidence="9" type="ORF">CSSPJE1EN2_LOCUS10294</name>
</gene>
<dbReference type="Pfam" id="PF17681">
    <property type="entry name" value="GCP_N_terminal"/>
    <property type="match status" value="1"/>
</dbReference>
<feature type="region of interest" description="Disordered" evidence="6">
    <location>
        <begin position="589"/>
        <end position="610"/>
    </location>
</feature>
<dbReference type="EMBL" id="OZ023718">
    <property type="protein sequence ID" value="CAK9867299.1"/>
    <property type="molecule type" value="Genomic_DNA"/>
</dbReference>
<feature type="domain" description="Gamma tubulin complex component protein N-terminal" evidence="8">
    <location>
        <begin position="47"/>
        <end position="291"/>
    </location>
</feature>
<dbReference type="PANTHER" id="PTHR19302">
    <property type="entry name" value="GAMMA TUBULIN COMPLEX PROTEIN"/>
    <property type="match status" value="1"/>
</dbReference>
<dbReference type="InterPro" id="IPR042241">
    <property type="entry name" value="GCP_C_sf"/>
</dbReference>
<dbReference type="InterPro" id="IPR041470">
    <property type="entry name" value="GCP_N"/>
</dbReference>
<keyword evidence="10" id="KW-1185">Reference proteome</keyword>
<dbReference type="Pfam" id="PF04130">
    <property type="entry name" value="GCP_C_terminal"/>
    <property type="match status" value="1"/>
</dbReference>
<comment type="function">
    <text evidence="5">Component of the gamma-tubulin ring complex (gTuRC) which mediates microtubule nucleation.</text>
</comment>
<dbReference type="Gene3D" id="1.20.120.1900">
    <property type="entry name" value="Gamma-tubulin complex, C-terminal domain"/>
    <property type="match status" value="1"/>
</dbReference>
<dbReference type="InterPro" id="IPR040457">
    <property type="entry name" value="GCP_C"/>
</dbReference>
<evidence type="ECO:0000313" key="9">
    <source>
        <dbReference type="EMBL" id="CAK9867299.1"/>
    </source>
</evidence>
<evidence type="ECO:0000256" key="6">
    <source>
        <dbReference type="SAM" id="MobiDB-lite"/>
    </source>
</evidence>
<keyword evidence="3 5" id="KW-0493">Microtubule</keyword>
<evidence type="ECO:0000256" key="5">
    <source>
        <dbReference type="RuleBase" id="RU363050"/>
    </source>
</evidence>
<proteinExistence type="inferred from homology"/>
<evidence type="ECO:0000256" key="3">
    <source>
        <dbReference type="ARBA" id="ARBA00022701"/>
    </source>
</evidence>
<reference evidence="9" key="1">
    <citation type="submission" date="2024-03" db="EMBL/GenBank/DDBJ databases">
        <authorList>
            <consortium name="ELIXIR-Norway"/>
            <consortium name="Elixir Norway"/>
        </authorList>
    </citation>
    <scope>NUCLEOTIDE SEQUENCE</scope>
</reference>
<feature type="region of interest" description="Disordered" evidence="6">
    <location>
        <begin position="484"/>
        <end position="509"/>
    </location>
</feature>
<feature type="compositionally biased region" description="Low complexity" evidence="6">
    <location>
        <begin position="386"/>
        <end position="396"/>
    </location>
</feature>
<feature type="region of interest" description="Disordered" evidence="6">
    <location>
        <begin position="380"/>
        <end position="400"/>
    </location>
</feature>
<dbReference type="InterPro" id="IPR007259">
    <property type="entry name" value="GCP"/>
</dbReference>
<name>A0ABP1AXN3_9BRYO</name>
<evidence type="ECO:0000259" key="8">
    <source>
        <dbReference type="Pfam" id="PF17681"/>
    </source>
</evidence>